<feature type="region of interest" description="Disordered" evidence="5">
    <location>
        <begin position="1"/>
        <end position="43"/>
    </location>
</feature>
<feature type="region of interest" description="Disordered" evidence="5">
    <location>
        <begin position="247"/>
        <end position="309"/>
    </location>
</feature>
<evidence type="ECO:0000313" key="8">
    <source>
        <dbReference type="Proteomes" id="UP000287166"/>
    </source>
</evidence>
<dbReference type="GeneID" id="38776086"/>
<dbReference type="SUPFAM" id="SSF57701">
    <property type="entry name" value="Zn2/Cys6 DNA-binding domain"/>
    <property type="match status" value="1"/>
</dbReference>
<dbReference type="RefSeq" id="XP_027610082.1">
    <property type="nucleotide sequence ID" value="XM_027754281.1"/>
</dbReference>
<dbReference type="PANTHER" id="PTHR31069:SF32">
    <property type="entry name" value="ARGININE METABOLISM REGULATION PROTEIN II"/>
    <property type="match status" value="1"/>
</dbReference>
<dbReference type="InterPro" id="IPR001138">
    <property type="entry name" value="Zn2Cys6_DnaBD"/>
</dbReference>
<dbReference type="PANTHER" id="PTHR31069">
    <property type="entry name" value="OLEATE-ACTIVATED TRANSCRIPTION FACTOR 1-RELATED"/>
    <property type="match status" value="1"/>
</dbReference>
<dbReference type="InterPro" id="IPR050675">
    <property type="entry name" value="OAF3"/>
</dbReference>
<dbReference type="Pfam" id="PF00172">
    <property type="entry name" value="Zn_clus"/>
    <property type="match status" value="1"/>
</dbReference>
<dbReference type="Proteomes" id="UP000287166">
    <property type="component" value="Unassembled WGS sequence"/>
</dbReference>
<reference evidence="7 8" key="1">
    <citation type="journal article" date="2018" name="Sci. Rep.">
        <title>Genome sequence of the cauliflower mushroom Sparassis crispa (Hanabiratake) and its association with beneficial usage.</title>
        <authorList>
            <person name="Kiyama R."/>
            <person name="Furutani Y."/>
            <person name="Kawaguchi K."/>
            <person name="Nakanishi T."/>
        </authorList>
    </citation>
    <scope>NUCLEOTIDE SEQUENCE [LARGE SCALE GENOMIC DNA]</scope>
</reference>
<dbReference type="SMART" id="SM00066">
    <property type="entry name" value="GAL4"/>
    <property type="match status" value="1"/>
</dbReference>
<keyword evidence="8" id="KW-1185">Reference proteome</keyword>
<evidence type="ECO:0000313" key="7">
    <source>
        <dbReference type="EMBL" id="GBE79169.1"/>
    </source>
</evidence>
<dbReference type="OrthoDB" id="2260578at2759"/>
<accession>A0A401GAI6</accession>
<feature type="domain" description="Zn(2)-C6 fungal-type" evidence="6">
    <location>
        <begin position="52"/>
        <end position="82"/>
    </location>
</feature>
<keyword evidence="4" id="KW-0539">Nucleus</keyword>
<gene>
    <name evidence="7" type="ORF">SCP_0203660</name>
</gene>
<keyword evidence="2" id="KW-0238">DNA-binding</keyword>
<organism evidence="7 8">
    <name type="scientific">Sparassis crispa</name>
    <dbReference type="NCBI Taxonomy" id="139825"/>
    <lineage>
        <taxon>Eukaryota</taxon>
        <taxon>Fungi</taxon>
        <taxon>Dikarya</taxon>
        <taxon>Basidiomycota</taxon>
        <taxon>Agaricomycotina</taxon>
        <taxon>Agaricomycetes</taxon>
        <taxon>Polyporales</taxon>
        <taxon>Sparassidaceae</taxon>
        <taxon>Sparassis</taxon>
    </lineage>
</organism>
<dbReference type="Gene3D" id="4.10.240.10">
    <property type="entry name" value="Zn(2)-C6 fungal-type DNA-binding domain"/>
    <property type="match status" value="1"/>
</dbReference>
<dbReference type="CDD" id="cd00067">
    <property type="entry name" value="GAL4"/>
    <property type="match status" value="1"/>
</dbReference>
<dbReference type="PROSITE" id="PS50048">
    <property type="entry name" value="ZN2_CY6_FUNGAL_2"/>
    <property type="match status" value="1"/>
</dbReference>
<dbReference type="GO" id="GO:0008270">
    <property type="term" value="F:zinc ion binding"/>
    <property type="evidence" value="ECO:0007669"/>
    <property type="project" value="InterPro"/>
</dbReference>
<dbReference type="PROSITE" id="PS00463">
    <property type="entry name" value="ZN2_CY6_FUNGAL_1"/>
    <property type="match status" value="1"/>
</dbReference>
<dbReference type="InParanoid" id="A0A401GAI6"/>
<dbReference type="GO" id="GO:0003677">
    <property type="term" value="F:DNA binding"/>
    <property type="evidence" value="ECO:0007669"/>
    <property type="project" value="UniProtKB-KW"/>
</dbReference>
<evidence type="ECO:0000259" key="6">
    <source>
        <dbReference type="PROSITE" id="PS50048"/>
    </source>
</evidence>
<evidence type="ECO:0000256" key="4">
    <source>
        <dbReference type="ARBA" id="ARBA00023242"/>
    </source>
</evidence>
<dbReference type="EMBL" id="BFAD01000002">
    <property type="protein sequence ID" value="GBE79169.1"/>
    <property type="molecule type" value="Genomic_DNA"/>
</dbReference>
<feature type="compositionally biased region" description="Low complexity" evidence="5">
    <location>
        <begin position="18"/>
        <end position="34"/>
    </location>
</feature>
<evidence type="ECO:0000256" key="5">
    <source>
        <dbReference type="SAM" id="MobiDB-lite"/>
    </source>
</evidence>
<evidence type="ECO:0000256" key="2">
    <source>
        <dbReference type="ARBA" id="ARBA00023125"/>
    </source>
</evidence>
<proteinExistence type="predicted"/>
<dbReference type="AlphaFoldDB" id="A0A401GAI6"/>
<keyword evidence="3" id="KW-0804">Transcription</keyword>
<sequence length="309" mass="33722">MDHSETNMGRPSGVGPVRSNTSTSSRSSTPLNRSIDQSLLQPVVRSRRTPIACTECRRRQVKCSGGTPRCERCEKRDMQCEYIPLHQQKATSSANVVAPIPQSRATWPGVANMSVPSNRSVQPSPAQLHNYQGFVPTASPGQRVDLQNPFVMPSQTPSVRRGYSQSTTHSAPAYGNMGFDQSYLSNIPATPEASLAMHPTYAQSSVVPAQYDYPGVPSYNLYGQAGTSGEMVANNPTYDYRLSDQQRGLSGQMAVPASQSESYQERYYQGSPELYDTSAGNVAPGHPTSSDWRHSADPTYPGYQDPSYP</sequence>
<dbReference type="GO" id="GO:0000981">
    <property type="term" value="F:DNA-binding transcription factor activity, RNA polymerase II-specific"/>
    <property type="evidence" value="ECO:0007669"/>
    <property type="project" value="InterPro"/>
</dbReference>
<name>A0A401GAI6_9APHY</name>
<dbReference type="InterPro" id="IPR036864">
    <property type="entry name" value="Zn2-C6_fun-type_DNA-bd_sf"/>
</dbReference>
<keyword evidence="1" id="KW-0805">Transcription regulation</keyword>
<evidence type="ECO:0000256" key="3">
    <source>
        <dbReference type="ARBA" id="ARBA00023163"/>
    </source>
</evidence>
<protein>
    <recommendedName>
        <fullName evidence="6">Zn(2)-C6 fungal-type domain-containing protein</fullName>
    </recommendedName>
</protein>
<evidence type="ECO:0000256" key="1">
    <source>
        <dbReference type="ARBA" id="ARBA00023015"/>
    </source>
</evidence>
<comment type="caution">
    <text evidence="7">The sequence shown here is derived from an EMBL/GenBank/DDBJ whole genome shotgun (WGS) entry which is preliminary data.</text>
</comment>